<comment type="subcellular location">
    <subcellularLocation>
        <location evidence="1">Membrane</location>
        <topology evidence="1">Multi-pass membrane protein</topology>
    </subcellularLocation>
</comment>
<feature type="domain" description="SPW repeat-containing integral membrane" evidence="11">
    <location>
        <begin position="15"/>
        <end position="107"/>
    </location>
</feature>
<evidence type="ECO:0000259" key="12">
    <source>
        <dbReference type="Pfam" id="PF07884"/>
    </source>
</evidence>
<name>A0A0C1C007_9BACT</name>
<keyword evidence="9" id="KW-0676">Redox-active center</keyword>
<dbReference type="Pfam" id="PF07884">
    <property type="entry name" value="VKOR"/>
    <property type="match status" value="1"/>
</dbReference>
<evidence type="ECO:0000259" key="11">
    <source>
        <dbReference type="Pfam" id="PF03779"/>
    </source>
</evidence>
<feature type="transmembrane region" description="Helical" evidence="10">
    <location>
        <begin position="15"/>
        <end position="34"/>
    </location>
</feature>
<keyword evidence="8" id="KW-1015">Disulfide bond</keyword>
<sequence length="435" mass="48577">MDERIMLYSEQKDRWTRYVIVILGCWLIFTPLTFTSQSRTLYWNDILCGILLVTFGFYALNTRHTWAPWVCAAIGVWLQFAPLLFWAPDALTYLNETLVGSLVIIFSILIPGVTVQNQTFGNPIPEGWSYNPSSWPQRAPIIALGFVCWFSSRYMASYQLGYLNHIWDPVFDNGTLKVITSSVSKAFPISDAGLGALAYTIETLTGFKGGIKRWYTMPWAVIFFGVLVIPVGLTSIILIMLQPILVGYWCFWCLLTAFCMLAMIALTVDEVAATLQFLSQSTKSGNSFWKTFWKGGEPLLNERDASIITYGCLDKCLSMVKGVGLPWNLALSALIGITLLFSKSFLSFGDETTAPYILGALITTISIISVAEVIRSFRYLNMGLGLCLIASTWFLKEFTPLSLALTCGMGIALILLCIPRGKINETYGSLNHWIL</sequence>
<dbReference type="GO" id="GO:0048038">
    <property type="term" value="F:quinone binding"/>
    <property type="evidence" value="ECO:0007669"/>
    <property type="project" value="UniProtKB-KW"/>
</dbReference>
<dbReference type="AlphaFoldDB" id="A0A0C1C007"/>
<organism evidence="13 14">
    <name type="scientific">Parachlamydia acanthamoebae</name>
    <dbReference type="NCBI Taxonomy" id="83552"/>
    <lineage>
        <taxon>Bacteria</taxon>
        <taxon>Pseudomonadati</taxon>
        <taxon>Chlamydiota</taxon>
        <taxon>Chlamydiia</taxon>
        <taxon>Parachlamydiales</taxon>
        <taxon>Parachlamydiaceae</taxon>
        <taxon>Parachlamydia</taxon>
    </lineage>
</organism>
<evidence type="ECO:0000313" key="14">
    <source>
        <dbReference type="Proteomes" id="UP000031307"/>
    </source>
</evidence>
<feature type="transmembrane region" description="Helical" evidence="10">
    <location>
        <begin position="325"/>
        <end position="342"/>
    </location>
</feature>
<evidence type="ECO:0000256" key="2">
    <source>
        <dbReference type="ARBA" id="ARBA00006214"/>
    </source>
</evidence>
<feature type="transmembrane region" description="Helical" evidence="10">
    <location>
        <begin position="135"/>
        <end position="156"/>
    </location>
</feature>
<evidence type="ECO:0000256" key="7">
    <source>
        <dbReference type="ARBA" id="ARBA00023136"/>
    </source>
</evidence>
<accession>A0A0C1C007</accession>
<feature type="transmembrane region" description="Helical" evidence="10">
    <location>
        <begin position="354"/>
        <end position="374"/>
    </location>
</feature>
<evidence type="ECO:0000256" key="1">
    <source>
        <dbReference type="ARBA" id="ARBA00004141"/>
    </source>
</evidence>
<feature type="transmembrane region" description="Helical" evidence="10">
    <location>
        <begin position="217"/>
        <end position="240"/>
    </location>
</feature>
<dbReference type="GO" id="GO:0016020">
    <property type="term" value="C:membrane"/>
    <property type="evidence" value="ECO:0007669"/>
    <property type="project" value="UniProtKB-SubCell"/>
</dbReference>
<dbReference type="CDD" id="cd12919">
    <property type="entry name" value="VKOR_2"/>
    <property type="match status" value="1"/>
</dbReference>
<gene>
    <name evidence="13" type="ORF">DB43_GY00010</name>
</gene>
<evidence type="ECO:0000256" key="4">
    <source>
        <dbReference type="ARBA" id="ARBA00022719"/>
    </source>
</evidence>
<feature type="transmembrane region" description="Helical" evidence="10">
    <location>
        <begin position="401"/>
        <end position="418"/>
    </location>
</feature>
<evidence type="ECO:0000256" key="5">
    <source>
        <dbReference type="ARBA" id="ARBA00022989"/>
    </source>
</evidence>
<dbReference type="Proteomes" id="UP000031307">
    <property type="component" value="Unassembled WGS sequence"/>
</dbReference>
<feature type="domain" description="Vitamin K epoxide reductase" evidence="12">
    <location>
        <begin position="140"/>
        <end position="267"/>
    </location>
</feature>
<evidence type="ECO:0000256" key="10">
    <source>
        <dbReference type="SAM" id="Phobius"/>
    </source>
</evidence>
<keyword evidence="4" id="KW-0874">Quinone</keyword>
<feature type="transmembrane region" description="Helical" evidence="10">
    <location>
        <begin position="246"/>
        <end position="268"/>
    </location>
</feature>
<evidence type="ECO:0000256" key="9">
    <source>
        <dbReference type="ARBA" id="ARBA00023284"/>
    </source>
</evidence>
<feature type="transmembrane region" description="Helical" evidence="10">
    <location>
        <begin position="98"/>
        <end position="115"/>
    </location>
</feature>
<comment type="caution">
    <text evidence="13">The sequence shown here is derived from an EMBL/GenBank/DDBJ whole genome shotgun (WGS) entry which is preliminary data.</text>
</comment>
<keyword evidence="7 10" id="KW-0472">Membrane</keyword>
<dbReference type="Pfam" id="PF03779">
    <property type="entry name" value="SPW"/>
    <property type="match status" value="2"/>
</dbReference>
<dbReference type="PATRIC" id="fig|83552.4.peg.1840"/>
<feature type="domain" description="SPW repeat-containing integral membrane" evidence="11">
    <location>
        <begin position="327"/>
        <end position="416"/>
    </location>
</feature>
<feature type="transmembrane region" description="Helical" evidence="10">
    <location>
        <begin position="66"/>
        <end position="86"/>
    </location>
</feature>
<keyword evidence="3 10" id="KW-0812">Transmembrane</keyword>
<dbReference type="InterPro" id="IPR038354">
    <property type="entry name" value="VKOR_sf"/>
</dbReference>
<evidence type="ECO:0000313" key="13">
    <source>
        <dbReference type="EMBL" id="KIA77016.1"/>
    </source>
</evidence>
<evidence type="ECO:0000256" key="3">
    <source>
        <dbReference type="ARBA" id="ARBA00022692"/>
    </source>
</evidence>
<dbReference type="EMBL" id="JSAM01000094">
    <property type="protein sequence ID" value="KIA77016.1"/>
    <property type="molecule type" value="Genomic_DNA"/>
</dbReference>
<dbReference type="GO" id="GO:0016491">
    <property type="term" value="F:oxidoreductase activity"/>
    <property type="evidence" value="ECO:0007669"/>
    <property type="project" value="UniProtKB-KW"/>
</dbReference>
<evidence type="ECO:0000256" key="6">
    <source>
        <dbReference type="ARBA" id="ARBA00023002"/>
    </source>
</evidence>
<comment type="similarity">
    <text evidence="2">Belongs to the VKOR family.</text>
</comment>
<feature type="transmembrane region" description="Helical" evidence="10">
    <location>
        <begin position="379"/>
        <end position="395"/>
    </location>
</feature>
<dbReference type="InterPro" id="IPR005530">
    <property type="entry name" value="SPW"/>
</dbReference>
<dbReference type="InterPro" id="IPR012932">
    <property type="entry name" value="VKOR"/>
</dbReference>
<reference evidence="13 14" key="1">
    <citation type="journal article" date="2014" name="Mol. Biol. Evol.">
        <title>Massive expansion of Ubiquitination-related gene families within the Chlamydiae.</title>
        <authorList>
            <person name="Domman D."/>
            <person name="Collingro A."/>
            <person name="Lagkouvardos I."/>
            <person name="Gehre L."/>
            <person name="Weinmaier T."/>
            <person name="Rattei T."/>
            <person name="Subtil A."/>
            <person name="Horn M."/>
        </authorList>
    </citation>
    <scope>NUCLEOTIDE SEQUENCE [LARGE SCALE GENOMIC DNA]</scope>
    <source>
        <strain evidence="13 14">OEW1</strain>
    </source>
</reference>
<keyword evidence="6" id="KW-0560">Oxidoreductase</keyword>
<proteinExistence type="inferred from homology"/>
<keyword evidence="5 10" id="KW-1133">Transmembrane helix</keyword>
<feature type="transmembrane region" description="Helical" evidence="10">
    <location>
        <begin position="41"/>
        <end position="60"/>
    </location>
</feature>
<protein>
    <submittedName>
        <fullName evidence="13">Uncharacterized protein</fullName>
    </submittedName>
</protein>
<evidence type="ECO:0000256" key="8">
    <source>
        <dbReference type="ARBA" id="ARBA00023157"/>
    </source>
</evidence>
<dbReference type="Gene3D" id="1.20.1440.130">
    <property type="entry name" value="VKOR domain"/>
    <property type="match status" value="1"/>
</dbReference>